<dbReference type="PROSITE" id="PS51886">
    <property type="entry name" value="TLDC"/>
    <property type="match status" value="1"/>
</dbReference>
<feature type="domain" description="TLDc" evidence="2">
    <location>
        <begin position="344"/>
        <end position="580"/>
    </location>
</feature>
<keyword evidence="4" id="KW-1185">Reference proteome</keyword>
<dbReference type="RefSeq" id="XP_020066120.1">
    <property type="nucleotide sequence ID" value="XM_020206377.1"/>
</dbReference>
<protein>
    <recommendedName>
        <fullName evidence="2">TLDc domain-containing protein</fullName>
    </recommendedName>
</protein>
<dbReference type="SMART" id="SM00584">
    <property type="entry name" value="TLDc"/>
    <property type="match status" value="1"/>
</dbReference>
<evidence type="ECO:0000256" key="1">
    <source>
        <dbReference type="SAM" id="MobiDB-lite"/>
    </source>
</evidence>
<dbReference type="Proteomes" id="UP000094285">
    <property type="component" value="Unassembled WGS sequence"/>
</dbReference>
<dbReference type="OrthoDB" id="289228at2759"/>
<accession>A0A1E4SND1</accession>
<gene>
    <name evidence="3" type="ORF">CANTADRAFT_188088</name>
</gene>
<dbReference type="STRING" id="984487.A0A1E4SND1"/>
<proteinExistence type="predicted"/>
<evidence type="ECO:0000313" key="4">
    <source>
        <dbReference type="Proteomes" id="UP000094285"/>
    </source>
</evidence>
<feature type="region of interest" description="Disordered" evidence="1">
    <location>
        <begin position="317"/>
        <end position="341"/>
    </location>
</feature>
<organism evidence="3 4">
    <name type="scientific">Suhomyces tanzawaensis NRRL Y-17324</name>
    <dbReference type="NCBI Taxonomy" id="984487"/>
    <lineage>
        <taxon>Eukaryota</taxon>
        <taxon>Fungi</taxon>
        <taxon>Dikarya</taxon>
        <taxon>Ascomycota</taxon>
        <taxon>Saccharomycotina</taxon>
        <taxon>Pichiomycetes</taxon>
        <taxon>Debaryomycetaceae</taxon>
        <taxon>Suhomyces</taxon>
    </lineage>
</organism>
<dbReference type="AlphaFoldDB" id="A0A1E4SND1"/>
<dbReference type="InterPro" id="IPR006571">
    <property type="entry name" value="TLDc_dom"/>
</dbReference>
<dbReference type="GeneID" id="30980514"/>
<reference evidence="4" key="1">
    <citation type="submission" date="2016-05" db="EMBL/GenBank/DDBJ databases">
        <title>Comparative genomics of biotechnologically important yeasts.</title>
        <authorList>
            <consortium name="DOE Joint Genome Institute"/>
            <person name="Riley R."/>
            <person name="Haridas S."/>
            <person name="Wolfe K.H."/>
            <person name="Lopes M.R."/>
            <person name="Hittinger C.T."/>
            <person name="Goker M."/>
            <person name="Salamov A."/>
            <person name="Wisecaver J."/>
            <person name="Long T.M."/>
            <person name="Aerts A.L."/>
            <person name="Barry K."/>
            <person name="Choi C."/>
            <person name="Clum A."/>
            <person name="Coughlan A.Y."/>
            <person name="Deshpande S."/>
            <person name="Douglass A.P."/>
            <person name="Hanson S.J."/>
            <person name="Klenk H.-P."/>
            <person name="Labutti K."/>
            <person name="Lapidus A."/>
            <person name="Lindquist E."/>
            <person name="Lipzen A."/>
            <person name="Meier-Kolthoff J.P."/>
            <person name="Ohm R.A."/>
            <person name="Otillar R.P."/>
            <person name="Pangilinan J."/>
            <person name="Peng Y."/>
            <person name="Rokas A."/>
            <person name="Rosa C.A."/>
            <person name="Scheuner C."/>
            <person name="Sibirny A.A."/>
            <person name="Slot J.C."/>
            <person name="Stielow J.B."/>
            <person name="Sun H."/>
            <person name="Kurtzman C.P."/>
            <person name="Blackwell M."/>
            <person name="Grigoriev I.V."/>
            <person name="Jeffries T.W."/>
        </authorList>
    </citation>
    <scope>NUCLEOTIDE SEQUENCE [LARGE SCALE GENOMIC DNA]</scope>
    <source>
        <strain evidence="4">NRRL Y-17324</strain>
    </source>
</reference>
<dbReference type="Pfam" id="PF07534">
    <property type="entry name" value="TLD"/>
    <property type="match status" value="1"/>
</dbReference>
<evidence type="ECO:0000259" key="2">
    <source>
        <dbReference type="PROSITE" id="PS51886"/>
    </source>
</evidence>
<dbReference type="EMBL" id="KV453910">
    <property type="protein sequence ID" value="ODV80998.1"/>
    <property type="molecule type" value="Genomic_DNA"/>
</dbReference>
<evidence type="ECO:0000313" key="3">
    <source>
        <dbReference type="EMBL" id="ODV80998.1"/>
    </source>
</evidence>
<name>A0A1E4SND1_9ASCO</name>
<sequence length="633" mass="71898">MGQSNSVEAHPNGAILENFSKDQLTKLYKIRCSLLLREVEVKAITSKLNIDSLHQTALTPGDLTQLLGLAHAELPDEHPIYKTVKLLYGSFKVLGTLPFLLDALSNTGELTLEDLIKANVIHSGRYKKIFSNNYDYLKLIFISLAWADVEHSDSSLETKSKPSAEDSVADDAQVVEVSRPLTGEEPPEILARIIKWETFNTINNFDDTDLTKLSLKAYDLLLLITFFLILSSVPRQSHLVMKEAMVKNLERWSEFEASGIAMLRYFNINITTSNLATLTLTYEEFKEGFSCFPDFLRESFEFIFKRGIFSSIDEKELPKEAPKEEPEEASPKKKGGFPKFKESRLINDPSISLIRNIVKSLGSEIEVSNQNLIKLYLGSESGFSIRSLELKIFKWQAPTLFIVSGKRLRNKTISTNKRYEQFNTEYPRFFKLLDSNLMEWQTSNDKITYAVLVNQPWRHSNKKNFGDEETVIMSLLPRVDVHKSVHNPVLNGELIYFNNTGLGVGFGNSQPLNKAGVKKYLPGDVSLTVEMNLEFAVFRHIVGLKTNSATYFKGSSQHQIRTTDFEDRFMITDLEVWGIGSTKELEEQRKQWEWEEKQAEARQSVNLKNLGEERAFLEMVGLVGNHNSSGGSV</sequence>